<keyword evidence="5" id="KW-1185">Reference proteome</keyword>
<protein>
    <submittedName>
        <fullName evidence="4">Stage IV sporulation protein FA</fullName>
    </submittedName>
</protein>
<keyword evidence="2" id="KW-0472">Membrane</keyword>
<proteinExistence type="predicted"/>
<evidence type="ECO:0000256" key="1">
    <source>
        <dbReference type="SAM" id="MobiDB-lite"/>
    </source>
</evidence>
<feature type="region of interest" description="Disordered" evidence="1">
    <location>
        <begin position="1"/>
        <end position="32"/>
    </location>
</feature>
<name>A0A1G6GKB4_9BACI</name>
<sequence>MDHNRKKFVRKAAERRKNEMKTEAPETGKEQISSPLEVHQKERKTYRHRWFMQALIAGCLFFALGIVYEREEEPFQTVQAFVDQSFEHQFQFAAVADWYEKQFGGPLHLLPDQRASEEEIYDYAIPASGIIGESSAEDGKGILLETDAEAIVKAVKGGQVVLLSNDKKALGKMIEVQHPDKTTSIYGMLDEVSVSLYDMIPAGTTLGKVMPIEGEQTGKFYFALRRGEAYVDPSDVMSFE</sequence>
<dbReference type="InterPro" id="IPR011055">
    <property type="entry name" value="Dup_hybrid_motif"/>
</dbReference>
<feature type="compositionally biased region" description="Basic residues" evidence="1">
    <location>
        <begin position="1"/>
        <end position="10"/>
    </location>
</feature>
<dbReference type="AlphaFoldDB" id="A0A1G6GKB4"/>
<gene>
    <name evidence="4" type="ORF">SAMN05421737_10190</name>
</gene>
<evidence type="ECO:0000259" key="3">
    <source>
        <dbReference type="Pfam" id="PF01551"/>
    </source>
</evidence>
<dbReference type="CDD" id="cd12797">
    <property type="entry name" value="M23_peptidase"/>
    <property type="match status" value="1"/>
</dbReference>
<dbReference type="SUPFAM" id="SSF51261">
    <property type="entry name" value="Duplicated hybrid motif"/>
    <property type="match status" value="1"/>
</dbReference>
<accession>A0A1G6GKB4</accession>
<feature type="transmembrane region" description="Helical" evidence="2">
    <location>
        <begin position="50"/>
        <end position="68"/>
    </location>
</feature>
<dbReference type="Pfam" id="PF01551">
    <property type="entry name" value="Peptidase_M23"/>
    <property type="match status" value="1"/>
</dbReference>
<keyword evidence="2" id="KW-0812">Transmembrane</keyword>
<evidence type="ECO:0000256" key="2">
    <source>
        <dbReference type="SAM" id="Phobius"/>
    </source>
</evidence>
<reference evidence="5" key="1">
    <citation type="submission" date="2016-09" db="EMBL/GenBank/DDBJ databases">
        <authorList>
            <person name="Varghese N."/>
            <person name="Submissions S."/>
        </authorList>
    </citation>
    <scope>NUCLEOTIDE SEQUENCE [LARGE SCALE GENOMIC DNA]</scope>
    <source>
        <strain evidence="5">25nlg</strain>
    </source>
</reference>
<dbReference type="STRING" id="1464122.SAMN05421737_10190"/>
<feature type="domain" description="M23ase beta-sheet core" evidence="3">
    <location>
        <begin position="140"/>
        <end position="233"/>
    </location>
</feature>
<evidence type="ECO:0000313" key="5">
    <source>
        <dbReference type="Proteomes" id="UP000242662"/>
    </source>
</evidence>
<keyword evidence="2" id="KW-1133">Transmembrane helix</keyword>
<feature type="compositionally biased region" description="Basic and acidic residues" evidence="1">
    <location>
        <begin position="11"/>
        <end position="29"/>
    </location>
</feature>
<dbReference type="Gene3D" id="2.70.70.10">
    <property type="entry name" value="Glucose Permease (Domain IIA)"/>
    <property type="match status" value="1"/>
</dbReference>
<dbReference type="RefSeq" id="WP_176763715.1">
    <property type="nucleotide sequence ID" value="NZ_FMYM01000001.1"/>
</dbReference>
<dbReference type="InterPro" id="IPR016047">
    <property type="entry name" value="M23ase_b-sheet_dom"/>
</dbReference>
<evidence type="ECO:0000313" key="4">
    <source>
        <dbReference type="EMBL" id="SDB81616.1"/>
    </source>
</evidence>
<organism evidence="4 5">
    <name type="scientific">Shouchella lonarensis</name>
    <dbReference type="NCBI Taxonomy" id="1464122"/>
    <lineage>
        <taxon>Bacteria</taxon>
        <taxon>Bacillati</taxon>
        <taxon>Bacillota</taxon>
        <taxon>Bacilli</taxon>
        <taxon>Bacillales</taxon>
        <taxon>Bacillaceae</taxon>
        <taxon>Shouchella</taxon>
    </lineage>
</organism>
<dbReference type="Proteomes" id="UP000242662">
    <property type="component" value="Unassembled WGS sequence"/>
</dbReference>
<dbReference type="EMBL" id="FMYM01000001">
    <property type="protein sequence ID" value="SDB81616.1"/>
    <property type="molecule type" value="Genomic_DNA"/>
</dbReference>